<organism evidence="4 5">
    <name type="scientific">Clostridium thermobutyricum DSM 4928</name>
    <dbReference type="NCBI Taxonomy" id="1121339"/>
    <lineage>
        <taxon>Bacteria</taxon>
        <taxon>Bacillati</taxon>
        <taxon>Bacillota</taxon>
        <taxon>Clostridia</taxon>
        <taxon>Eubacteriales</taxon>
        <taxon>Clostridiaceae</taxon>
        <taxon>Clostridium</taxon>
    </lineage>
</organism>
<dbReference type="Pfam" id="PF00465">
    <property type="entry name" value="Fe-ADH"/>
    <property type="match status" value="1"/>
</dbReference>
<dbReference type="Gene3D" id="3.40.50.1970">
    <property type="match status" value="1"/>
</dbReference>
<keyword evidence="2 4" id="KW-0560">Oxidoreductase</keyword>
<dbReference type="GO" id="GO:0046872">
    <property type="term" value="F:metal ion binding"/>
    <property type="evidence" value="ECO:0007669"/>
    <property type="project" value="InterPro"/>
</dbReference>
<protein>
    <submittedName>
        <fullName evidence="4">NAD-dependent methanol dehydrogenase</fullName>
        <ecNumber evidence="4">1.1.1.244</ecNumber>
    </submittedName>
</protein>
<dbReference type="PANTHER" id="PTHR11496">
    <property type="entry name" value="ALCOHOL DEHYDROGENASE"/>
    <property type="match status" value="1"/>
</dbReference>
<dbReference type="AlphaFoldDB" id="A0A1V4SZ74"/>
<name>A0A1V4SZ74_9CLOT</name>
<gene>
    <name evidence="4" type="primary">mdh</name>
    <name evidence="4" type="ORF">CLTHE_06960</name>
</gene>
<evidence type="ECO:0000256" key="1">
    <source>
        <dbReference type="ARBA" id="ARBA00007358"/>
    </source>
</evidence>
<comment type="caution">
    <text evidence="4">The sequence shown here is derived from an EMBL/GenBank/DDBJ whole genome shotgun (WGS) entry which is preliminary data.</text>
</comment>
<dbReference type="EC" id="1.1.1.244" evidence="4"/>
<reference evidence="4 5" key="1">
    <citation type="submission" date="2016-02" db="EMBL/GenBank/DDBJ databases">
        <title>Genome sequence of Clostridium thermobutyricum DSM 4928.</title>
        <authorList>
            <person name="Poehlein A."/>
            <person name="Daniel R."/>
        </authorList>
    </citation>
    <scope>NUCLEOTIDE SEQUENCE [LARGE SCALE GENOMIC DNA]</scope>
    <source>
        <strain evidence="4 5">DSM 4928</strain>
    </source>
</reference>
<dbReference type="CDD" id="cd08181">
    <property type="entry name" value="PPD-like"/>
    <property type="match status" value="1"/>
</dbReference>
<dbReference type="Gene3D" id="1.20.1090.10">
    <property type="entry name" value="Dehydroquinate synthase-like - alpha domain"/>
    <property type="match status" value="1"/>
</dbReference>
<dbReference type="OrthoDB" id="5445534at2"/>
<dbReference type="GO" id="GO:0050093">
    <property type="term" value="F:methanol dehydrogenase (NAD+) activity"/>
    <property type="evidence" value="ECO:0007669"/>
    <property type="project" value="UniProtKB-EC"/>
</dbReference>
<dbReference type="InterPro" id="IPR001670">
    <property type="entry name" value="ADH_Fe/GldA"/>
</dbReference>
<dbReference type="InterPro" id="IPR039697">
    <property type="entry name" value="Alcohol_dehydrogenase_Fe"/>
</dbReference>
<dbReference type="RefSeq" id="WP_080022018.1">
    <property type="nucleotide sequence ID" value="NZ_LTAY01000025.1"/>
</dbReference>
<evidence type="ECO:0000313" key="5">
    <source>
        <dbReference type="Proteomes" id="UP000191448"/>
    </source>
</evidence>
<dbReference type="SUPFAM" id="SSF56796">
    <property type="entry name" value="Dehydroquinate synthase-like"/>
    <property type="match status" value="1"/>
</dbReference>
<evidence type="ECO:0000259" key="3">
    <source>
        <dbReference type="Pfam" id="PF00465"/>
    </source>
</evidence>
<feature type="domain" description="Alcohol dehydrogenase iron-type/glycerol dehydrogenase GldA" evidence="3">
    <location>
        <begin position="9"/>
        <end position="163"/>
    </location>
</feature>
<dbReference type="PANTHER" id="PTHR11496:SF102">
    <property type="entry name" value="ALCOHOL DEHYDROGENASE 4"/>
    <property type="match status" value="1"/>
</dbReference>
<dbReference type="EMBL" id="LTAY01000025">
    <property type="protein sequence ID" value="OPX49314.1"/>
    <property type="molecule type" value="Genomic_DNA"/>
</dbReference>
<evidence type="ECO:0000313" key="4">
    <source>
        <dbReference type="EMBL" id="OPX49314.1"/>
    </source>
</evidence>
<evidence type="ECO:0000256" key="2">
    <source>
        <dbReference type="ARBA" id="ARBA00023002"/>
    </source>
</evidence>
<accession>A0A1V4SZ74</accession>
<proteinExistence type="inferred from homology"/>
<dbReference type="Proteomes" id="UP000191448">
    <property type="component" value="Unassembled WGS sequence"/>
</dbReference>
<comment type="similarity">
    <text evidence="1">Belongs to the iron-containing alcohol dehydrogenase family.</text>
</comment>
<sequence length="363" mass="41104">MKLNLKTNTNIVYGRGILEKYGTEMLKLGEKPLIVSGKKSSKNSQGYKDLLEFFKKNDIKYSVYIKSEIMANIKDIEEGAEIGRKEKCDYVVAVGGGTTIDIGKGISILLKNKSIKNRGNVPLVTIPTISGSGSETSKYAVINLDEINFYTIEVEPNMAIVDPYYTNKINIELVKNSSLNGLSNLIEGYLNENIDKENERIAIEGLRRFGESIDNLLDCNISSRDRENLSMASILGGILLNRYGRGLFNVLGETLSYNGNLSLGKSKGILYNEYLKKFRKEKKLNNIINVLGFSTFRDLSKTINKLSSYNKVELEKLEVEKLAKISMQRIIKEDKKLKNEIYYDIFNIYSNSLKNRELNYDII</sequence>